<feature type="transmembrane region" description="Helical" evidence="9">
    <location>
        <begin position="448"/>
        <end position="470"/>
    </location>
</feature>
<dbReference type="PROSITE" id="PS50850">
    <property type="entry name" value="MFS"/>
    <property type="match status" value="1"/>
</dbReference>
<dbReference type="GO" id="GO:0016020">
    <property type="term" value="C:membrane"/>
    <property type="evidence" value="ECO:0007669"/>
    <property type="project" value="UniProtKB-SubCell"/>
</dbReference>
<organism evidence="11 12">
    <name type="scientific">Cadophora malorum</name>
    <dbReference type="NCBI Taxonomy" id="108018"/>
    <lineage>
        <taxon>Eukaryota</taxon>
        <taxon>Fungi</taxon>
        <taxon>Dikarya</taxon>
        <taxon>Ascomycota</taxon>
        <taxon>Pezizomycotina</taxon>
        <taxon>Leotiomycetes</taxon>
        <taxon>Helotiales</taxon>
        <taxon>Ploettnerulaceae</taxon>
        <taxon>Cadophora</taxon>
    </lineage>
</organism>
<gene>
    <name evidence="11" type="ORF">IFR04_010482</name>
</gene>
<keyword evidence="3 7" id="KW-0813">Transport</keyword>
<feature type="transmembrane region" description="Helical" evidence="9">
    <location>
        <begin position="390"/>
        <end position="408"/>
    </location>
</feature>
<dbReference type="GO" id="GO:0005351">
    <property type="term" value="F:carbohydrate:proton symporter activity"/>
    <property type="evidence" value="ECO:0007669"/>
    <property type="project" value="TreeGrafter"/>
</dbReference>
<accession>A0A8H7TCM9</accession>
<reference evidence="11" key="1">
    <citation type="submission" date="2021-02" db="EMBL/GenBank/DDBJ databases">
        <title>Genome sequence Cadophora malorum strain M34.</title>
        <authorList>
            <person name="Stefanovic E."/>
            <person name="Vu D."/>
            <person name="Scully C."/>
            <person name="Dijksterhuis J."/>
            <person name="Roader J."/>
            <person name="Houbraken J."/>
        </authorList>
    </citation>
    <scope>NUCLEOTIDE SEQUENCE</scope>
    <source>
        <strain evidence="11">M34</strain>
    </source>
</reference>
<dbReference type="Pfam" id="PF00083">
    <property type="entry name" value="Sugar_tr"/>
    <property type="match status" value="1"/>
</dbReference>
<proteinExistence type="inferred from homology"/>
<keyword evidence="6 9" id="KW-0472">Membrane</keyword>
<evidence type="ECO:0000256" key="8">
    <source>
        <dbReference type="SAM" id="MobiDB-lite"/>
    </source>
</evidence>
<dbReference type="Gene3D" id="1.20.1250.20">
    <property type="entry name" value="MFS general substrate transporter like domains"/>
    <property type="match status" value="1"/>
</dbReference>
<feature type="transmembrane region" description="Helical" evidence="9">
    <location>
        <begin position="172"/>
        <end position="190"/>
    </location>
</feature>
<evidence type="ECO:0000256" key="2">
    <source>
        <dbReference type="ARBA" id="ARBA00010992"/>
    </source>
</evidence>
<dbReference type="InterPro" id="IPR020846">
    <property type="entry name" value="MFS_dom"/>
</dbReference>
<comment type="caution">
    <text evidence="11">The sequence shown here is derived from an EMBL/GenBank/DDBJ whole genome shotgun (WGS) entry which is preliminary data.</text>
</comment>
<dbReference type="NCBIfam" id="TIGR00879">
    <property type="entry name" value="SP"/>
    <property type="match status" value="1"/>
</dbReference>
<dbReference type="InterPro" id="IPR003663">
    <property type="entry name" value="Sugar/inositol_transpt"/>
</dbReference>
<feature type="transmembrane region" description="Helical" evidence="9">
    <location>
        <begin position="269"/>
        <end position="290"/>
    </location>
</feature>
<comment type="subcellular location">
    <subcellularLocation>
        <location evidence="1">Membrane</location>
        <topology evidence="1">Multi-pass membrane protein</topology>
    </subcellularLocation>
</comment>
<evidence type="ECO:0000259" key="10">
    <source>
        <dbReference type="PROSITE" id="PS50850"/>
    </source>
</evidence>
<dbReference type="InterPro" id="IPR036259">
    <property type="entry name" value="MFS_trans_sf"/>
</dbReference>
<dbReference type="PANTHER" id="PTHR48022">
    <property type="entry name" value="PLASTIDIC GLUCOSE TRANSPORTER 4"/>
    <property type="match status" value="1"/>
</dbReference>
<feature type="transmembrane region" description="Helical" evidence="9">
    <location>
        <begin position="230"/>
        <end position="249"/>
    </location>
</feature>
<feature type="compositionally biased region" description="Low complexity" evidence="8">
    <location>
        <begin position="27"/>
        <end position="48"/>
    </location>
</feature>
<dbReference type="OrthoDB" id="6612291at2759"/>
<evidence type="ECO:0000256" key="3">
    <source>
        <dbReference type="ARBA" id="ARBA00022448"/>
    </source>
</evidence>
<dbReference type="InterPro" id="IPR050360">
    <property type="entry name" value="MFS_Sugar_Transporters"/>
</dbReference>
<name>A0A8H7TCM9_9HELO</name>
<feature type="transmembrane region" description="Helical" evidence="9">
    <location>
        <begin position="139"/>
        <end position="160"/>
    </location>
</feature>
<evidence type="ECO:0000313" key="12">
    <source>
        <dbReference type="Proteomes" id="UP000664132"/>
    </source>
</evidence>
<feature type="domain" description="Major facilitator superfamily (MFS) profile" evidence="10">
    <location>
        <begin position="95"/>
        <end position="541"/>
    </location>
</feature>
<sequence>MSQSPIPPTTHVADVTADDNIVDIKTSGNAAVDNANANDSDSTASEAPKPSPLPTPPIPNARVILMCEQAQDASTQEHQMTIRQSITIYKPAIWICFFWSASVIMQSFNITLIPSFFAQEQFSEKFGILSAEGKYEISAGWRTGLTVGALIGEMIGLVLSGIISEKYGYRKTMIGALIATTGFIFIPFFANSIEALLVGQILGGIPWGMFQSLPSSYASDIMPQVLRPYLTTYINLCWVFGQLIASIAVRAVLQLDHEWAYRIPFAIQWIWPPFVILAILFSPESPAWLVRKDRRDAARRAMLRLTSHKSPTFSVDNVIMLMAETNEREKRMSSGISYWDCFKGVDWRRTRIACLTWLVQCLCGSVLMGYSPVVYKACGLEGDWAFNMTIIQYCINIVGAVLAWWFMHLSGRRSLYLYGCMALLLLLISIGSTAFISSTNKPAQWGMAIQYLLYTFVYGCTIGPVCFSLITEMSSMRLKTKTIVLARITYNIGSIVVNNIANFQLTPKPTGWGWGAKSALFWASSTFLCIIWIYLEMPEPKGRTYCDMDIMFEHKISARKFSKTNVAELASRPEENAEAENNGTELGNMDGRTNP</sequence>
<evidence type="ECO:0000256" key="7">
    <source>
        <dbReference type="RuleBase" id="RU003346"/>
    </source>
</evidence>
<comment type="similarity">
    <text evidence="2 7">Belongs to the major facilitator superfamily. Sugar transporter (TC 2.A.1.1) family.</text>
</comment>
<feature type="transmembrane region" description="Helical" evidence="9">
    <location>
        <begin position="482"/>
        <end position="501"/>
    </location>
</feature>
<keyword evidence="5 9" id="KW-1133">Transmembrane helix</keyword>
<evidence type="ECO:0000256" key="9">
    <source>
        <dbReference type="SAM" id="Phobius"/>
    </source>
</evidence>
<dbReference type="EMBL" id="JAFJYH010000188">
    <property type="protein sequence ID" value="KAG4416373.1"/>
    <property type="molecule type" value="Genomic_DNA"/>
</dbReference>
<dbReference type="FunFam" id="1.20.1250.20:FF:000078">
    <property type="entry name" value="MFS maltose transporter, putative"/>
    <property type="match status" value="1"/>
</dbReference>
<dbReference type="InterPro" id="IPR005828">
    <property type="entry name" value="MFS_sugar_transport-like"/>
</dbReference>
<dbReference type="AlphaFoldDB" id="A0A8H7TCM9"/>
<dbReference type="SUPFAM" id="SSF103473">
    <property type="entry name" value="MFS general substrate transporter"/>
    <property type="match status" value="1"/>
</dbReference>
<dbReference type="Proteomes" id="UP000664132">
    <property type="component" value="Unassembled WGS sequence"/>
</dbReference>
<evidence type="ECO:0000256" key="5">
    <source>
        <dbReference type="ARBA" id="ARBA00022989"/>
    </source>
</evidence>
<protein>
    <recommendedName>
        <fullName evidence="10">Major facilitator superfamily (MFS) profile domain-containing protein</fullName>
    </recommendedName>
</protein>
<evidence type="ECO:0000256" key="4">
    <source>
        <dbReference type="ARBA" id="ARBA00022692"/>
    </source>
</evidence>
<evidence type="ECO:0000256" key="6">
    <source>
        <dbReference type="ARBA" id="ARBA00023136"/>
    </source>
</evidence>
<feature type="transmembrane region" description="Helical" evidence="9">
    <location>
        <begin position="415"/>
        <end position="436"/>
    </location>
</feature>
<feature type="transmembrane region" description="Helical" evidence="9">
    <location>
        <begin position="196"/>
        <end position="218"/>
    </location>
</feature>
<feature type="region of interest" description="Disordered" evidence="8">
    <location>
        <begin position="26"/>
        <end position="55"/>
    </location>
</feature>
<feature type="region of interest" description="Disordered" evidence="8">
    <location>
        <begin position="570"/>
        <end position="595"/>
    </location>
</feature>
<evidence type="ECO:0000313" key="11">
    <source>
        <dbReference type="EMBL" id="KAG4416373.1"/>
    </source>
</evidence>
<keyword evidence="12" id="KW-1185">Reference proteome</keyword>
<feature type="transmembrane region" description="Helical" evidence="9">
    <location>
        <begin position="92"/>
        <end position="119"/>
    </location>
</feature>
<dbReference type="PANTHER" id="PTHR48022:SF5">
    <property type="entry name" value="ALPHA-GLUCOSIDES PERMEASE MPH2-RELATED"/>
    <property type="match status" value="1"/>
</dbReference>
<evidence type="ECO:0000256" key="1">
    <source>
        <dbReference type="ARBA" id="ARBA00004141"/>
    </source>
</evidence>
<feature type="transmembrane region" description="Helical" evidence="9">
    <location>
        <begin position="513"/>
        <end position="535"/>
    </location>
</feature>
<feature type="transmembrane region" description="Helical" evidence="9">
    <location>
        <begin position="352"/>
        <end position="370"/>
    </location>
</feature>
<keyword evidence="4 9" id="KW-0812">Transmembrane</keyword>